<dbReference type="InterPro" id="IPR001647">
    <property type="entry name" value="HTH_TetR"/>
</dbReference>
<evidence type="ECO:0000256" key="2">
    <source>
        <dbReference type="ARBA" id="ARBA00023125"/>
    </source>
</evidence>
<reference evidence="6" key="1">
    <citation type="journal article" date="2014" name="Int. J. Syst. Evol. Microbiol.">
        <title>Complete genome sequence of Corynebacterium casei LMG S-19264T (=DSM 44701T), isolated from a smear-ripened cheese.</title>
        <authorList>
            <consortium name="US DOE Joint Genome Institute (JGI-PGF)"/>
            <person name="Walter F."/>
            <person name="Albersmeier A."/>
            <person name="Kalinowski J."/>
            <person name="Ruckert C."/>
        </authorList>
    </citation>
    <scope>NUCLEOTIDE SEQUENCE</scope>
    <source>
        <strain evidence="6">CGMCC 1.15095</strain>
    </source>
</reference>
<keyword evidence="7" id="KW-1185">Reference proteome</keyword>
<dbReference type="InterPro" id="IPR050109">
    <property type="entry name" value="HTH-type_TetR-like_transc_reg"/>
</dbReference>
<evidence type="ECO:0000259" key="5">
    <source>
        <dbReference type="PROSITE" id="PS50977"/>
    </source>
</evidence>
<keyword evidence="2 4" id="KW-0238">DNA-binding</keyword>
<feature type="DNA-binding region" description="H-T-H motif" evidence="4">
    <location>
        <begin position="35"/>
        <end position="54"/>
    </location>
</feature>
<accession>A0A916TVY1</accession>
<organism evidence="6 7">
    <name type="scientific">Novosphingobium endophyticum</name>
    <dbReference type="NCBI Taxonomy" id="1955250"/>
    <lineage>
        <taxon>Bacteria</taxon>
        <taxon>Pseudomonadati</taxon>
        <taxon>Pseudomonadota</taxon>
        <taxon>Alphaproteobacteria</taxon>
        <taxon>Sphingomonadales</taxon>
        <taxon>Sphingomonadaceae</taxon>
        <taxon>Novosphingobium</taxon>
    </lineage>
</organism>
<dbReference type="PANTHER" id="PTHR30055:SF234">
    <property type="entry name" value="HTH-TYPE TRANSCRIPTIONAL REGULATOR BETI"/>
    <property type="match status" value="1"/>
</dbReference>
<dbReference type="AlphaFoldDB" id="A0A916TVY1"/>
<dbReference type="PROSITE" id="PS50977">
    <property type="entry name" value="HTH_TETR_2"/>
    <property type="match status" value="1"/>
</dbReference>
<evidence type="ECO:0000256" key="1">
    <source>
        <dbReference type="ARBA" id="ARBA00023015"/>
    </source>
</evidence>
<dbReference type="EMBL" id="BMHK01000036">
    <property type="protein sequence ID" value="GGC13127.1"/>
    <property type="molecule type" value="Genomic_DNA"/>
</dbReference>
<dbReference type="InterPro" id="IPR009057">
    <property type="entry name" value="Homeodomain-like_sf"/>
</dbReference>
<dbReference type="RefSeq" id="WP_188772857.1">
    <property type="nucleotide sequence ID" value="NZ_BMHK01000036.1"/>
</dbReference>
<evidence type="ECO:0000256" key="3">
    <source>
        <dbReference type="ARBA" id="ARBA00023163"/>
    </source>
</evidence>
<comment type="caution">
    <text evidence="6">The sequence shown here is derived from an EMBL/GenBank/DDBJ whole genome shotgun (WGS) entry which is preliminary data.</text>
</comment>
<dbReference type="SUPFAM" id="SSF46689">
    <property type="entry name" value="Homeodomain-like"/>
    <property type="match status" value="1"/>
</dbReference>
<keyword evidence="3" id="KW-0804">Transcription</keyword>
<proteinExistence type="predicted"/>
<dbReference type="GO" id="GO:0000976">
    <property type="term" value="F:transcription cis-regulatory region binding"/>
    <property type="evidence" value="ECO:0007669"/>
    <property type="project" value="TreeGrafter"/>
</dbReference>
<evidence type="ECO:0000313" key="6">
    <source>
        <dbReference type="EMBL" id="GGC13127.1"/>
    </source>
</evidence>
<feature type="domain" description="HTH tetR-type" evidence="5">
    <location>
        <begin position="12"/>
        <end position="72"/>
    </location>
</feature>
<name>A0A916TVY1_9SPHN</name>
<protein>
    <submittedName>
        <fullName evidence="6">TetR family transcriptional regulator</fullName>
    </submittedName>
</protein>
<keyword evidence="1" id="KW-0805">Transcription regulation</keyword>
<dbReference type="Proteomes" id="UP000608154">
    <property type="component" value="Unassembled WGS sequence"/>
</dbReference>
<gene>
    <name evidence="6" type="ORF">GCM10011494_34990</name>
</gene>
<dbReference type="GO" id="GO:0003700">
    <property type="term" value="F:DNA-binding transcription factor activity"/>
    <property type="evidence" value="ECO:0007669"/>
    <property type="project" value="TreeGrafter"/>
</dbReference>
<dbReference type="Pfam" id="PF00440">
    <property type="entry name" value="TetR_N"/>
    <property type="match status" value="1"/>
</dbReference>
<reference evidence="6" key="2">
    <citation type="submission" date="2020-09" db="EMBL/GenBank/DDBJ databases">
        <authorList>
            <person name="Sun Q."/>
            <person name="Zhou Y."/>
        </authorList>
    </citation>
    <scope>NUCLEOTIDE SEQUENCE</scope>
    <source>
        <strain evidence="6">CGMCC 1.15095</strain>
    </source>
</reference>
<evidence type="ECO:0000256" key="4">
    <source>
        <dbReference type="PROSITE-ProRule" id="PRU00335"/>
    </source>
</evidence>
<sequence length="207" mass="23325">MNKPKRVRRDPETTRALILDTTERLMVDEGYAAVTSRRVAQELGINGATVHYYYPTTDDLFIALHKRMTERQLAEFEHVLAAEDPLGALWKFQSGWAQSALGVEFLALANHRKGIREVLAETTDEARDVQTQALARISSQSMIEPQILPPIALTTILVAIARTLANEERVGITRGHQEVRTFVDWALTRLKRDERTEGLGDFNSTAQ</sequence>
<dbReference type="Gene3D" id="1.10.357.10">
    <property type="entry name" value="Tetracycline Repressor, domain 2"/>
    <property type="match status" value="1"/>
</dbReference>
<dbReference type="PANTHER" id="PTHR30055">
    <property type="entry name" value="HTH-TYPE TRANSCRIPTIONAL REGULATOR RUTR"/>
    <property type="match status" value="1"/>
</dbReference>
<evidence type="ECO:0000313" key="7">
    <source>
        <dbReference type="Proteomes" id="UP000608154"/>
    </source>
</evidence>